<reference evidence="3" key="1">
    <citation type="submission" date="2025-08" db="UniProtKB">
        <authorList>
            <consortium name="RefSeq"/>
        </authorList>
    </citation>
    <scope>IDENTIFICATION</scope>
    <source>
        <strain evidence="3">J_2021</strain>
        <tissue evidence="3">Erythrocytes</tissue>
    </source>
</reference>
<proteinExistence type="predicted"/>
<dbReference type="PROSITE" id="PS50878">
    <property type="entry name" value="RT_POL"/>
    <property type="match status" value="1"/>
</dbReference>
<evidence type="ECO:0000313" key="3">
    <source>
        <dbReference type="RefSeq" id="XP_041435417.1"/>
    </source>
</evidence>
<evidence type="ECO:0000313" key="2">
    <source>
        <dbReference type="Proteomes" id="UP000186698"/>
    </source>
</evidence>
<dbReference type="AlphaFoldDB" id="A0A8J1M130"/>
<accession>A0A8J1M130</accession>
<dbReference type="GeneID" id="121399281"/>
<dbReference type="RefSeq" id="XP_041435417.1">
    <property type="nucleotide sequence ID" value="XM_041579483.1"/>
</dbReference>
<dbReference type="Proteomes" id="UP000186698">
    <property type="component" value="Chromosome 1S"/>
</dbReference>
<feature type="domain" description="Reverse transcriptase" evidence="1">
    <location>
        <begin position="1"/>
        <end position="256"/>
    </location>
</feature>
<dbReference type="KEGG" id="xla:121399281"/>
<dbReference type="PANTHER" id="PTHR21301:SF12">
    <property type="match status" value="1"/>
</dbReference>
<keyword evidence="2" id="KW-1185">Reference proteome</keyword>
<dbReference type="OrthoDB" id="9908726at2759"/>
<dbReference type="Pfam" id="PF00078">
    <property type="entry name" value="RVT_1"/>
    <property type="match status" value="1"/>
</dbReference>
<evidence type="ECO:0000259" key="1">
    <source>
        <dbReference type="PROSITE" id="PS50878"/>
    </source>
</evidence>
<dbReference type="PANTHER" id="PTHR21301">
    <property type="entry name" value="REVERSE TRANSCRIPTASE"/>
    <property type="match status" value="1"/>
</dbReference>
<protein>
    <submittedName>
        <fullName evidence="3">Uncharacterized protein LOC121399281</fullName>
    </submittedName>
</protein>
<dbReference type="Pfam" id="PF26215">
    <property type="entry name" value="HTH_animal"/>
    <property type="match status" value="1"/>
</dbReference>
<dbReference type="CDD" id="cd10442">
    <property type="entry name" value="GIY-YIG_PLEs"/>
    <property type="match status" value="1"/>
</dbReference>
<gene>
    <name evidence="3" type="primary">LOC121399281</name>
</gene>
<dbReference type="InterPro" id="IPR058912">
    <property type="entry name" value="HTH_animal"/>
</dbReference>
<sequence length="572" mass="66078">MVEDAWLNTIIDDIEKEFLITRYPRVPVLYLLPKVHKTLINPPGRPIVSGIGSVLEPLSIFVDSFLQKEMRKIEVCLKDTTELLVKLADIGTLPPETILCGIDIQSLYTSIPHIEGMNCIEEILLDTNLPNQKIYFILDCLNMVLTKNYFTFENGFYWQTQGTSMGATVAPSYANLFVHYLENKFFLKKEPFCKYIFSYFRFVDDILLFWNGPKDLLVEMIEEANISHATIKFTYECSNTEINFLDVKISLINGVLNTDLYRKSVDKNNLLHIQSFHNPKVKRAIPKGQFIRAKRITSRPEKYDEAKATLTKRFIERGYKNELINKAIEEVDVIPRKNLLCHKPKDFGDQKLTFVSTFNSNSQKMEKILERFWPLIQTDRQFGQLFKTPPLFCYKRGRTLKDLLCPSDTCKKKTLFQGKKKVGTYPCLGCNCCAAIIKGSKINHPKNGYEINIKTYATCKSNHVVYLLKCPCGLGYVGQTSREVKLRIQEHKGNIRNFKANTQTDTSVSRHFFECKHNPMQLRWCVIDEAPIDSRGDNRLKRLLQKEGKWIKKLGTLIPDGLNDSWSLKPYL</sequence>
<dbReference type="InterPro" id="IPR000477">
    <property type="entry name" value="RT_dom"/>
</dbReference>
<organism evidence="2 3">
    <name type="scientific">Xenopus laevis</name>
    <name type="common">African clawed frog</name>
    <dbReference type="NCBI Taxonomy" id="8355"/>
    <lineage>
        <taxon>Eukaryota</taxon>
        <taxon>Metazoa</taxon>
        <taxon>Chordata</taxon>
        <taxon>Craniata</taxon>
        <taxon>Vertebrata</taxon>
        <taxon>Euteleostomi</taxon>
        <taxon>Amphibia</taxon>
        <taxon>Batrachia</taxon>
        <taxon>Anura</taxon>
        <taxon>Pipoidea</taxon>
        <taxon>Pipidae</taxon>
        <taxon>Xenopodinae</taxon>
        <taxon>Xenopus</taxon>
        <taxon>Xenopus</taxon>
    </lineage>
</organism>
<name>A0A8J1M130_XENLA</name>